<dbReference type="GO" id="GO:0004671">
    <property type="term" value="F:protein C-terminal S-isoprenylcysteine carboxyl O-methyltransferase activity"/>
    <property type="evidence" value="ECO:0007669"/>
    <property type="project" value="InterPro"/>
</dbReference>
<dbReference type="Pfam" id="PF04140">
    <property type="entry name" value="ICMT"/>
    <property type="match status" value="1"/>
</dbReference>
<feature type="transmembrane region" description="Helical" evidence="5">
    <location>
        <begin position="71"/>
        <end position="90"/>
    </location>
</feature>
<dbReference type="PANTHER" id="PTHR43847">
    <property type="entry name" value="BLL3993 PROTEIN"/>
    <property type="match status" value="1"/>
</dbReference>
<evidence type="ECO:0000313" key="7">
    <source>
        <dbReference type="Proteomes" id="UP000622860"/>
    </source>
</evidence>
<keyword evidence="2 5" id="KW-0812">Transmembrane</keyword>
<comment type="subcellular location">
    <subcellularLocation>
        <location evidence="1">Membrane</location>
        <topology evidence="1">Multi-pass membrane protein</topology>
    </subcellularLocation>
</comment>
<dbReference type="InterPro" id="IPR007269">
    <property type="entry name" value="ICMT_MeTrfase"/>
</dbReference>
<dbReference type="GO" id="GO:0016020">
    <property type="term" value="C:membrane"/>
    <property type="evidence" value="ECO:0007669"/>
    <property type="project" value="UniProtKB-SubCell"/>
</dbReference>
<dbReference type="InterPro" id="IPR052527">
    <property type="entry name" value="Metal_cation-efflux_comp"/>
</dbReference>
<reference evidence="6" key="2">
    <citation type="submission" date="2020-09" db="EMBL/GenBank/DDBJ databases">
        <authorList>
            <person name="Sun Q."/>
            <person name="Zhou Y."/>
        </authorList>
    </citation>
    <scope>NUCLEOTIDE SEQUENCE</scope>
    <source>
        <strain evidence="6">CGMCC 1.12754</strain>
    </source>
</reference>
<protein>
    <recommendedName>
        <fullName evidence="8">Isoprenylcysteine carboxyl methyltransferase</fullName>
    </recommendedName>
</protein>
<dbReference type="PANTHER" id="PTHR43847:SF1">
    <property type="entry name" value="BLL3993 PROTEIN"/>
    <property type="match status" value="1"/>
</dbReference>
<evidence type="ECO:0000256" key="5">
    <source>
        <dbReference type="SAM" id="Phobius"/>
    </source>
</evidence>
<feature type="transmembrane region" description="Helical" evidence="5">
    <location>
        <begin position="43"/>
        <end position="59"/>
    </location>
</feature>
<evidence type="ECO:0008006" key="8">
    <source>
        <dbReference type="Google" id="ProtNLM"/>
    </source>
</evidence>
<dbReference type="Gene3D" id="1.20.120.1630">
    <property type="match status" value="1"/>
</dbReference>
<evidence type="ECO:0000256" key="4">
    <source>
        <dbReference type="ARBA" id="ARBA00023136"/>
    </source>
</evidence>
<evidence type="ECO:0000256" key="2">
    <source>
        <dbReference type="ARBA" id="ARBA00022692"/>
    </source>
</evidence>
<keyword evidence="3 5" id="KW-1133">Transmembrane helix</keyword>
<evidence type="ECO:0000256" key="1">
    <source>
        <dbReference type="ARBA" id="ARBA00004141"/>
    </source>
</evidence>
<reference evidence="6" key="1">
    <citation type="journal article" date="2014" name="Int. J. Syst. Evol. Microbiol.">
        <title>Complete genome sequence of Corynebacterium casei LMG S-19264T (=DSM 44701T), isolated from a smear-ripened cheese.</title>
        <authorList>
            <consortium name="US DOE Joint Genome Institute (JGI-PGF)"/>
            <person name="Walter F."/>
            <person name="Albersmeier A."/>
            <person name="Kalinowski J."/>
            <person name="Ruckert C."/>
        </authorList>
    </citation>
    <scope>NUCLEOTIDE SEQUENCE</scope>
    <source>
        <strain evidence="6">CGMCC 1.12754</strain>
    </source>
</reference>
<evidence type="ECO:0000256" key="3">
    <source>
        <dbReference type="ARBA" id="ARBA00022989"/>
    </source>
</evidence>
<feature type="transmembrane region" description="Helical" evidence="5">
    <location>
        <begin position="123"/>
        <end position="149"/>
    </location>
</feature>
<comment type="caution">
    <text evidence="6">The sequence shown here is derived from an EMBL/GenBank/DDBJ whole genome shotgun (WGS) entry which is preliminary data.</text>
</comment>
<keyword evidence="4 5" id="KW-0472">Membrane</keyword>
<dbReference type="RefSeq" id="WP_188453903.1">
    <property type="nucleotide sequence ID" value="NZ_BMFR01000001.1"/>
</dbReference>
<feature type="transmembrane region" description="Helical" evidence="5">
    <location>
        <begin position="6"/>
        <end position="23"/>
    </location>
</feature>
<proteinExistence type="predicted"/>
<organism evidence="6 7">
    <name type="scientific">Virgibacillus oceani</name>
    <dbReference type="NCBI Taxonomy" id="1479511"/>
    <lineage>
        <taxon>Bacteria</taxon>
        <taxon>Bacillati</taxon>
        <taxon>Bacillota</taxon>
        <taxon>Bacilli</taxon>
        <taxon>Bacillales</taxon>
        <taxon>Bacillaceae</taxon>
        <taxon>Virgibacillus</taxon>
    </lineage>
</organism>
<keyword evidence="7" id="KW-1185">Reference proteome</keyword>
<dbReference type="Proteomes" id="UP000622860">
    <property type="component" value="Unassembled WGS sequence"/>
</dbReference>
<accession>A0A917H2T0</accession>
<dbReference type="EMBL" id="BMFR01000001">
    <property type="protein sequence ID" value="GGG65622.1"/>
    <property type="molecule type" value="Genomic_DNA"/>
</dbReference>
<gene>
    <name evidence="6" type="primary">ypbQ</name>
    <name evidence="6" type="ORF">GCM10011398_06600</name>
</gene>
<evidence type="ECO:0000313" key="6">
    <source>
        <dbReference type="EMBL" id="GGG65622.1"/>
    </source>
</evidence>
<dbReference type="AlphaFoldDB" id="A0A917H2T0"/>
<name>A0A917H2T0_9BACI</name>
<sequence>MTTWMWILLGVIICQRLVELIIAKRNEQWMKDRGGIEKGEKHYKWFVILHIMFFLSIVFEVQTQTDSDRQLNYFLFSIFLAAQLGRVWCIQTLGKFWNTKIIVLPGVSIIKKGPYKYIKHPNYLIVLVELFVIPLIYGAYITAVLFPLLHLGLLRIRVPREEKALTKATLPKV</sequence>